<sequence>MLTLGTVRTALLSDQPWSRLDELVRAELASGRTTRQIYKSLMGMAGEIDATPDLTEDASDALGDVLDALTGYCRSDCQYKDPPNTKVPTEEEIAELPRWARVAFAARCARRVLTAFDSLFLDTKPRVSAEIETAVMFAEQNAGNLLIPALYYASAEEYLREAPGTVAEFVVAAALTAAESVTGENTTAFHAMRYATSVATESDFLAAFRRDFDHLSRLAEWQHWTDDTPVPPEVFGPLWPEGPPKSWPPITDAPPRTDLVVEAFARERATERMIEDDIVNLFNALNRYHIARNGVRLTLEQFQSLLPAFVPAEA</sequence>
<dbReference type="AlphaFoldDB" id="A0A6M5YM14"/>
<name>A0A6M5YM14_9BACT</name>
<proteinExistence type="predicted"/>
<reference evidence="2" key="1">
    <citation type="submission" date="2020-05" db="EMBL/GenBank/DDBJ databases">
        <title>Frigoriglobus tundricola gen. nov., sp. nov., a psychrotolerant cellulolytic planctomycete of the family Gemmataceae with two divergent copies of 16S rRNA gene.</title>
        <authorList>
            <person name="Kulichevskaya I.S."/>
            <person name="Ivanova A.A."/>
            <person name="Naumoff D.G."/>
            <person name="Beletsky A.V."/>
            <person name="Rijpstra W.I.C."/>
            <person name="Sinninghe Damste J.S."/>
            <person name="Mardanov A.V."/>
            <person name="Ravin N.V."/>
            <person name="Dedysh S.N."/>
        </authorList>
    </citation>
    <scope>NUCLEOTIDE SEQUENCE [LARGE SCALE GENOMIC DNA]</scope>
    <source>
        <strain evidence="2">PL17</strain>
    </source>
</reference>
<dbReference type="EMBL" id="CP053452">
    <property type="protein sequence ID" value="QJW94291.1"/>
    <property type="molecule type" value="Genomic_DNA"/>
</dbReference>
<organism evidence="1 2">
    <name type="scientific">Frigoriglobus tundricola</name>
    <dbReference type="NCBI Taxonomy" id="2774151"/>
    <lineage>
        <taxon>Bacteria</taxon>
        <taxon>Pseudomonadati</taxon>
        <taxon>Planctomycetota</taxon>
        <taxon>Planctomycetia</taxon>
        <taxon>Gemmatales</taxon>
        <taxon>Gemmataceae</taxon>
        <taxon>Frigoriglobus</taxon>
    </lineage>
</organism>
<dbReference type="RefSeq" id="WP_171470321.1">
    <property type="nucleotide sequence ID" value="NZ_CP053452.2"/>
</dbReference>
<accession>A0A6M5YM14</accession>
<gene>
    <name evidence="1" type="ORF">FTUN_1811</name>
</gene>
<dbReference type="Proteomes" id="UP000503447">
    <property type="component" value="Chromosome"/>
</dbReference>
<dbReference type="KEGG" id="ftj:FTUN_1811"/>
<evidence type="ECO:0000313" key="2">
    <source>
        <dbReference type="Proteomes" id="UP000503447"/>
    </source>
</evidence>
<evidence type="ECO:0000313" key="1">
    <source>
        <dbReference type="EMBL" id="QJW94291.1"/>
    </source>
</evidence>
<keyword evidence="2" id="KW-1185">Reference proteome</keyword>
<protein>
    <submittedName>
        <fullName evidence="1">Uncharacterized protein</fullName>
    </submittedName>
</protein>